<dbReference type="Gramene" id="OBART08G01610.1">
    <property type="protein sequence ID" value="OBART08G01610.1"/>
    <property type="gene ID" value="OBART08G01610"/>
</dbReference>
<dbReference type="HOGENOM" id="CLU_2472624_0_0_1"/>
<organism evidence="2">
    <name type="scientific">Oryza barthii</name>
    <dbReference type="NCBI Taxonomy" id="65489"/>
    <lineage>
        <taxon>Eukaryota</taxon>
        <taxon>Viridiplantae</taxon>
        <taxon>Streptophyta</taxon>
        <taxon>Embryophyta</taxon>
        <taxon>Tracheophyta</taxon>
        <taxon>Spermatophyta</taxon>
        <taxon>Magnoliopsida</taxon>
        <taxon>Liliopsida</taxon>
        <taxon>Poales</taxon>
        <taxon>Poaceae</taxon>
        <taxon>BOP clade</taxon>
        <taxon>Oryzoideae</taxon>
        <taxon>Oryzeae</taxon>
        <taxon>Oryzinae</taxon>
        <taxon>Oryza</taxon>
    </lineage>
</organism>
<dbReference type="EnsemblPlants" id="OBART08G01610.1">
    <property type="protein sequence ID" value="OBART08G01610.1"/>
    <property type="gene ID" value="OBART08G01610"/>
</dbReference>
<feature type="region of interest" description="Disordered" evidence="1">
    <location>
        <begin position="39"/>
        <end position="64"/>
    </location>
</feature>
<reference evidence="2" key="1">
    <citation type="journal article" date="2009" name="Rice">
        <title>De Novo Next Generation Sequencing of Plant Genomes.</title>
        <authorList>
            <person name="Rounsley S."/>
            <person name="Marri P.R."/>
            <person name="Yu Y."/>
            <person name="He R."/>
            <person name="Sisneros N."/>
            <person name="Goicoechea J.L."/>
            <person name="Lee S.J."/>
            <person name="Angelova A."/>
            <person name="Kudrna D."/>
            <person name="Luo M."/>
            <person name="Affourtit J."/>
            <person name="Desany B."/>
            <person name="Knight J."/>
            <person name="Niazi F."/>
            <person name="Egholm M."/>
            <person name="Wing R.A."/>
        </authorList>
    </citation>
    <scope>NUCLEOTIDE SEQUENCE [LARGE SCALE GENOMIC DNA]</scope>
    <source>
        <strain evidence="2">cv. IRGC 105608</strain>
    </source>
</reference>
<dbReference type="Proteomes" id="UP000026960">
    <property type="component" value="Chromosome 8"/>
</dbReference>
<sequence>MTTKAGECGAGLLTLTDQALRPPLLHLLLLPAAPAASLPLSGRRRRARSAPPTSRARAHLSPPLPLVPHALPSLLRRRALHPHLPACS</sequence>
<protein>
    <submittedName>
        <fullName evidence="2">Uncharacterized protein</fullName>
    </submittedName>
</protein>
<proteinExistence type="predicted"/>
<evidence type="ECO:0000313" key="2">
    <source>
        <dbReference type="EnsemblPlants" id="OBART08G01610.1"/>
    </source>
</evidence>
<evidence type="ECO:0000313" key="3">
    <source>
        <dbReference type="Proteomes" id="UP000026960"/>
    </source>
</evidence>
<reference evidence="2" key="2">
    <citation type="submission" date="2015-03" db="UniProtKB">
        <authorList>
            <consortium name="EnsemblPlants"/>
        </authorList>
    </citation>
    <scope>IDENTIFICATION</scope>
</reference>
<name>A0A0D3GVX9_9ORYZ</name>
<evidence type="ECO:0000256" key="1">
    <source>
        <dbReference type="SAM" id="MobiDB-lite"/>
    </source>
</evidence>
<dbReference type="PaxDb" id="65489-OBART08G01610.1"/>
<accession>A0A0D3GVX9</accession>
<keyword evidence="3" id="KW-1185">Reference proteome</keyword>
<dbReference type="AlphaFoldDB" id="A0A0D3GVX9"/>